<accession>A0A1V9Z3G0</accession>
<reference evidence="2 3" key="1">
    <citation type="journal article" date="2014" name="Genome Biol. Evol.">
        <title>The secreted proteins of Achlya hypogyna and Thraustotheca clavata identify the ancestral oomycete secretome and reveal gene acquisitions by horizontal gene transfer.</title>
        <authorList>
            <person name="Misner I."/>
            <person name="Blouin N."/>
            <person name="Leonard G."/>
            <person name="Richards T.A."/>
            <person name="Lane C.E."/>
        </authorList>
    </citation>
    <scope>NUCLEOTIDE SEQUENCE [LARGE SCALE GENOMIC DNA]</scope>
    <source>
        <strain evidence="2 3">ATCC 34112</strain>
    </source>
</reference>
<dbReference type="OrthoDB" id="78889at2759"/>
<dbReference type="AlphaFoldDB" id="A0A1V9Z3G0"/>
<evidence type="ECO:0000256" key="1">
    <source>
        <dbReference type="SAM" id="MobiDB-lite"/>
    </source>
</evidence>
<evidence type="ECO:0000313" key="3">
    <source>
        <dbReference type="Proteomes" id="UP000243217"/>
    </source>
</evidence>
<organism evidence="2 3">
    <name type="scientific">Thraustotheca clavata</name>
    <dbReference type="NCBI Taxonomy" id="74557"/>
    <lineage>
        <taxon>Eukaryota</taxon>
        <taxon>Sar</taxon>
        <taxon>Stramenopiles</taxon>
        <taxon>Oomycota</taxon>
        <taxon>Saprolegniomycetes</taxon>
        <taxon>Saprolegniales</taxon>
        <taxon>Achlyaceae</taxon>
        <taxon>Thraustotheca</taxon>
    </lineage>
</organism>
<gene>
    <name evidence="2" type="ORF">THRCLA_08709</name>
</gene>
<comment type="caution">
    <text evidence="2">The sequence shown here is derived from an EMBL/GenBank/DDBJ whole genome shotgun (WGS) entry which is preliminary data.</text>
</comment>
<protein>
    <submittedName>
        <fullName evidence="2">Uncharacterized protein</fullName>
    </submittedName>
</protein>
<sequence>MGDSVRVRKWRRELKPVGPGGHLEVMSWVPEVPVPTVALQQSRIASVDTKGSTAGAKKVILNTRKRTAADGPAARMTRSLRQNAGFGTELWGQLPPPTAKTSFGKKEEKKLEIHMALDQGHHHYDTTPHLSSAIPTDTSAASSKPTSPAKIQSTVTTPVEATVPELPRNDSIESLENIIPYDVSADDEDDDEGYRTLSPSSPEVSASPSPAGSPI</sequence>
<proteinExistence type="predicted"/>
<dbReference type="EMBL" id="JNBS01002329">
    <property type="protein sequence ID" value="OQR92432.1"/>
    <property type="molecule type" value="Genomic_DNA"/>
</dbReference>
<dbReference type="Proteomes" id="UP000243217">
    <property type="component" value="Unassembled WGS sequence"/>
</dbReference>
<evidence type="ECO:0000313" key="2">
    <source>
        <dbReference type="EMBL" id="OQR92432.1"/>
    </source>
</evidence>
<feature type="compositionally biased region" description="Low complexity" evidence="1">
    <location>
        <begin position="198"/>
        <end position="215"/>
    </location>
</feature>
<keyword evidence="3" id="KW-1185">Reference proteome</keyword>
<feature type="compositionally biased region" description="Low complexity" evidence="1">
    <location>
        <begin position="135"/>
        <end position="165"/>
    </location>
</feature>
<feature type="region of interest" description="Disordered" evidence="1">
    <location>
        <begin position="122"/>
        <end position="215"/>
    </location>
</feature>
<name>A0A1V9Z3G0_9STRA</name>